<organism evidence="2 3">
    <name type="scientific">Prunus dulcis</name>
    <name type="common">Almond</name>
    <name type="synonym">Amygdalus dulcis</name>
    <dbReference type="NCBI Taxonomy" id="3755"/>
    <lineage>
        <taxon>Eukaryota</taxon>
        <taxon>Viridiplantae</taxon>
        <taxon>Streptophyta</taxon>
        <taxon>Embryophyta</taxon>
        <taxon>Tracheophyta</taxon>
        <taxon>Spermatophyta</taxon>
        <taxon>Magnoliopsida</taxon>
        <taxon>eudicotyledons</taxon>
        <taxon>Gunneridae</taxon>
        <taxon>Pentapetalae</taxon>
        <taxon>rosids</taxon>
        <taxon>fabids</taxon>
        <taxon>Rosales</taxon>
        <taxon>Rosaceae</taxon>
        <taxon>Amygdaloideae</taxon>
        <taxon>Amygdaleae</taxon>
        <taxon>Prunus</taxon>
    </lineage>
</organism>
<name>A0A5E4ERH8_PRUDU</name>
<dbReference type="Proteomes" id="UP000327085">
    <property type="component" value="Chromosome 8"/>
</dbReference>
<evidence type="ECO:0000313" key="3">
    <source>
        <dbReference type="Proteomes" id="UP000327085"/>
    </source>
</evidence>
<keyword evidence="1" id="KW-0812">Transmembrane</keyword>
<keyword evidence="1" id="KW-1133">Transmembrane helix</keyword>
<accession>A0A5E4ERH8</accession>
<gene>
    <name evidence="2" type="ORF">ALMOND_2B022867</name>
</gene>
<dbReference type="InParanoid" id="A0A5E4ERH8"/>
<keyword evidence="1" id="KW-0472">Membrane</keyword>
<protein>
    <submittedName>
        <fullName evidence="2">Uncharacterized protein</fullName>
    </submittedName>
</protein>
<evidence type="ECO:0000313" key="2">
    <source>
        <dbReference type="EMBL" id="VVA18357.1"/>
    </source>
</evidence>
<dbReference type="AlphaFoldDB" id="A0A5E4ERH8"/>
<feature type="transmembrane region" description="Helical" evidence="1">
    <location>
        <begin position="12"/>
        <end position="33"/>
    </location>
</feature>
<proteinExistence type="predicted"/>
<sequence length="64" mass="7348">MGAAREKQQRVSFSVLYCARCFLGHGCTLVWILELTKSLKRWRKILVAGFQTSTVKLIYKLSVN</sequence>
<dbReference type="EMBL" id="CABIKO010000029">
    <property type="protein sequence ID" value="VVA18357.1"/>
    <property type="molecule type" value="Genomic_DNA"/>
</dbReference>
<reference evidence="3" key="1">
    <citation type="journal article" date="2020" name="Plant J.">
        <title>Transposons played a major role in the diversification between the closely related almond and peach genomes: results from the almond genome sequence.</title>
        <authorList>
            <person name="Alioto T."/>
            <person name="Alexiou K.G."/>
            <person name="Bardil A."/>
            <person name="Barteri F."/>
            <person name="Castanera R."/>
            <person name="Cruz F."/>
            <person name="Dhingra A."/>
            <person name="Duval H."/>
            <person name="Fernandez I Marti A."/>
            <person name="Frias L."/>
            <person name="Galan B."/>
            <person name="Garcia J.L."/>
            <person name="Howad W."/>
            <person name="Gomez-Garrido J."/>
            <person name="Gut M."/>
            <person name="Julca I."/>
            <person name="Morata J."/>
            <person name="Puigdomenech P."/>
            <person name="Ribeca P."/>
            <person name="Rubio Cabetas M.J."/>
            <person name="Vlasova A."/>
            <person name="Wirthensohn M."/>
            <person name="Garcia-Mas J."/>
            <person name="Gabaldon T."/>
            <person name="Casacuberta J.M."/>
            <person name="Arus P."/>
        </authorList>
    </citation>
    <scope>NUCLEOTIDE SEQUENCE [LARGE SCALE GENOMIC DNA]</scope>
    <source>
        <strain evidence="3">cv. Texas</strain>
    </source>
</reference>
<dbReference type="Gramene" id="VVA18357">
    <property type="protein sequence ID" value="VVA18357"/>
    <property type="gene ID" value="Prudul26B022867"/>
</dbReference>
<evidence type="ECO:0000256" key="1">
    <source>
        <dbReference type="SAM" id="Phobius"/>
    </source>
</evidence>